<accession>A0ABN3AJB6</accession>
<dbReference type="SUPFAM" id="SSF54909">
    <property type="entry name" value="Dimeric alpha+beta barrel"/>
    <property type="match status" value="1"/>
</dbReference>
<comment type="catalytic activity">
    <reaction evidence="9">
        <text>Fe-coproporphyrin III + H2O2 + H(+) = harderoheme III + CO2 + 2 H2O</text>
        <dbReference type="Rhea" id="RHEA:57940"/>
        <dbReference type="ChEBI" id="CHEBI:15377"/>
        <dbReference type="ChEBI" id="CHEBI:15378"/>
        <dbReference type="ChEBI" id="CHEBI:16240"/>
        <dbReference type="ChEBI" id="CHEBI:16526"/>
        <dbReference type="ChEBI" id="CHEBI:68438"/>
        <dbReference type="ChEBI" id="CHEBI:142463"/>
    </reaction>
</comment>
<dbReference type="NCBIfam" id="NF042928">
    <property type="entry name" value="HemQ_actino"/>
    <property type="match status" value="1"/>
</dbReference>
<dbReference type="Gene3D" id="3.30.70.1030">
    <property type="entry name" value="Apc35880, domain 1"/>
    <property type="match status" value="2"/>
</dbReference>
<dbReference type="EC" id="1.3.98.5" evidence="8 9"/>
<proteinExistence type="inferred from homology"/>
<comment type="catalytic activity">
    <reaction evidence="9">
        <text>harderoheme III + H2O2 + H(+) = heme b + CO2 + 2 H2O</text>
        <dbReference type="Rhea" id="RHEA:57944"/>
        <dbReference type="ChEBI" id="CHEBI:15377"/>
        <dbReference type="ChEBI" id="CHEBI:15378"/>
        <dbReference type="ChEBI" id="CHEBI:16240"/>
        <dbReference type="ChEBI" id="CHEBI:16526"/>
        <dbReference type="ChEBI" id="CHEBI:60344"/>
        <dbReference type="ChEBI" id="CHEBI:142463"/>
    </reaction>
</comment>
<dbReference type="PANTHER" id="PTHR36843:SF1">
    <property type="entry name" value="COPROHEME DECARBOXYLASE"/>
    <property type="match status" value="1"/>
</dbReference>
<feature type="binding site" description="axial binding residue" evidence="9">
    <location>
        <position position="168"/>
    </location>
    <ligand>
        <name>Fe-coproporphyrin III</name>
        <dbReference type="ChEBI" id="CHEBI:68438"/>
    </ligand>
    <ligandPart>
        <name>Fe</name>
        <dbReference type="ChEBI" id="CHEBI:18248"/>
    </ligandPart>
</feature>
<dbReference type="PANTHER" id="PTHR36843">
    <property type="entry name" value="HEME-DEPENDENT PEROXIDASE YWFI-RELATED"/>
    <property type="match status" value="1"/>
</dbReference>
<keyword evidence="9" id="KW-0350">Heme biosynthesis</keyword>
<organism evidence="10 11">
    <name type="scientific">Agrococcus versicolor</name>
    <dbReference type="NCBI Taxonomy" id="501482"/>
    <lineage>
        <taxon>Bacteria</taxon>
        <taxon>Bacillati</taxon>
        <taxon>Actinomycetota</taxon>
        <taxon>Actinomycetes</taxon>
        <taxon>Micrococcales</taxon>
        <taxon>Microbacteriaceae</taxon>
        <taxon>Agrococcus</taxon>
    </lineage>
</organism>
<keyword evidence="11" id="KW-1185">Reference proteome</keyword>
<evidence type="ECO:0000256" key="6">
    <source>
        <dbReference type="ARBA" id="ARBA00030236"/>
    </source>
</evidence>
<dbReference type="RefSeq" id="WP_344339070.1">
    <property type="nucleotide sequence ID" value="NZ_BAAAQT010000001.1"/>
</dbReference>
<dbReference type="InterPro" id="IPR011008">
    <property type="entry name" value="Dimeric_a/b-barrel"/>
</dbReference>
<evidence type="ECO:0000256" key="7">
    <source>
        <dbReference type="ARBA" id="ARBA00049896"/>
    </source>
</evidence>
<evidence type="ECO:0000313" key="11">
    <source>
        <dbReference type="Proteomes" id="UP001501599"/>
    </source>
</evidence>
<gene>
    <name evidence="9" type="primary">chdC</name>
    <name evidence="10" type="ORF">GCM10009846_00140</name>
</gene>
<sequence>MSDDKMAPIVSIGTAPVEIIRHPSGRDLDEPQGFAVWVVLQRGDSPGAEGRETLEEAAAGLEGVTLRGIYDLTGFRGDADLMLWLHGPDAADLQHAVRRLRRSVELAGTDQVWSAMGVHRDAEFNKRHVPGFLRGVDPRGWITVYPFNRSYEWYLLPAEDRARMLAEHGRRGAVYSGVIANTVSAFGLGDWEWILPLESDDLVELVDMMRDLRAVEARMHVRDEIPFFTGRRIETTDVTEVLA</sequence>
<keyword evidence="9" id="KW-0560">Oxidoreductase</keyword>
<comment type="catalytic activity">
    <reaction evidence="7">
        <text>Fe-coproporphyrin III + 2 H2O2 + 2 H(+) = heme b + 2 CO2 + 4 H2O</text>
        <dbReference type="Rhea" id="RHEA:56516"/>
        <dbReference type="ChEBI" id="CHEBI:15377"/>
        <dbReference type="ChEBI" id="CHEBI:15378"/>
        <dbReference type="ChEBI" id="CHEBI:16240"/>
        <dbReference type="ChEBI" id="CHEBI:16526"/>
        <dbReference type="ChEBI" id="CHEBI:60344"/>
        <dbReference type="ChEBI" id="CHEBI:68438"/>
        <dbReference type="EC" id="1.3.98.5"/>
    </reaction>
    <physiologicalReaction direction="left-to-right" evidence="7">
        <dbReference type="Rhea" id="RHEA:56517"/>
    </physiologicalReaction>
</comment>
<dbReference type="Pfam" id="PF06778">
    <property type="entry name" value="Chlor_dismutase"/>
    <property type="match status" value="1"/>
</dbReference>
<evidence type="ECO:0000313" key="10">
    <source>
        <dbReference type="EMBL" id="GAA2170291.1"/>
    </source>
</evidence>
<name>A0ABN3AJB6_9MICO</name>
<dbReference type="HAMAP" id="MF_02244">
    <property type="entry name" value="Coproheme_decarbox_2"/>
    <property type="match status" value="1"/>
</dbReference>
<dbReference type="EMBL" id="BAAAQT010000001">
    <property type="protein sequence ID" value="GAA2170291.1"/>
    <property type="molecule type" value="Genomic_DNA"/>
</dbReference>
<comment type="caution">
    <text evidence="10">The sequence shown here is derived from an EMBL/GenBank/DDBJ whole genome shotgun (WGS) entry which is preliminary data.</text>
</comment>
<dbReference type="InterPro" id="IPR010644">
    <property type="entry name" value="ChdC/CLD"/>
</dbReference>
<comment type="similarity">
    <text evidence="9">Belongs to the ChdC family. Type 2 subfamily.</text>
</comment>
<evidence type="ECO:0000256" key="4">
    <source>
        <dbReference type="ARBA" id="ARBA00023004"/>
    </source>
</evidence>
<protein>
    <recommendedName>
        <fullName evidence="1 9">Coproheme decarboxylase</fullName>
        <ecNumber evidence="8 9">1.3.98.5</ecNumber>
    </recommendedName>
    <alternativeName>
        <fullName evidence="5 9">Coproheme III oxidative decarboxylase</fullName>
    </alternativeName>
    <alternativeName>
        <fullName evidence="6 9">Hydrogen peroxide-dependent heme synthase</fullName>
    </alternativeName>
</protein>
<evidence type="ECO:0000256" key="2">
    <source>
        <dbReference type="ARBA" id="ARBA00022617"/>
    </source>
</evidence>
<comment type="function">
    <text evidence="9">Involved in coproporphyrin-dependent heme b biosynthesis. Catalyzes the decarboxylation of Fe-coproporphyrin III (coproheme) to heme b (protoheme IX), the last step of the pathway. The reaction occurs in a stepwise manner with a three-propionate intermediate.</text>
</comment>
<evidence type="ECO:0000256" key="9">
    <source>
        <dbReference type="HAMAP-Rule" id="MF_02244"/>
    </source>
</evidence>
<evidence type="ECO:0000256" key="3">
    <source>
        <dbReference type="ARBA" id="ARBA00022723"/>
    </source>
</evidence>
<comment type="cofactor">
    <cofactor evidence="9">
        <name>Fe-coproporphyrin III</name>
        <dbReference type="ChEBI" id="CHEBI:68438"/>
    </cofactor>
    <text evidence="9">Fe-coproporphyrin III acts as both substrate and redox cofactor.</text>
</comment>
<dbReference type="Proteomes" id="UP001501599">
    <property type="component" value="Unassembled WGS sequence"/>
</dbReference>
<keyword evidence="2 9" id="KW-0349">Heme</keyword>
<comment type="pathway">
    <text evidence="9">Porphyrin-containing compound metabolism; protoheme biosynthesis.</text>
</comment>
<keyword evidence="3 9" id="KW-0479">Metal-binding</keyword>
<evidence type="ECO:0000256" key="1">
    <source>
        <dbReference type="ARBA" id="ARBA00014413"/>
    </source>
</evidence>
<feature type="active site" evidence="9">
    <location>
        <position position="145"/>
    </location>
</feature>
<evidence type="ECO:0000256" key="5">
    <source>
        <dbReference type="ARBA" id="ARBA00029882"/>
    </source>
</evidence>
<reference evidence="10 11" key="1">
    <citation type="journal article" date="2019" name="Int. J. Syst. Evol. Microbiol.">
        <title>The Global Catalogue of Microorganisms (GCM) 10K type strain sequencing project: providing services to taxonomists for standard genome sequencing and annotation.</title>
        <authorList>
            <consortium name="The Broad Institute Genomics Platform"/>
            <consortium name="The Broad Institute Genome Sequencing Center for Infectious Disease"/>
            <person name="Wu L."/>
            <person name="Ma J."/>
        </authorList>
    </citation>
    <scope>NUCLEOTIDE SEQUENCE [LARGE SCALE GENOMIC DNA]</scope>
    <source>
        <strain evidence="10 11">JCM 16026</strain>
    </source>
</reference>
<keyword evidence="4 9" id="KW-0408">Iron</keyword>
<evidence type="ECO:0000256" key="8">
    <source>
        <dbReference type="ARBA" id="ARBA00050019"/>
    </source>
</evidence>